<protein>
    <submittedName>
        <fullName evidence="2">Uncharacterized protein</fullName>
    </submittedName>
</protein>
<keyword evidence="3" id="KW-1185">Reference proteome</keyword>
<organism evidence="2 3">
    <name type="scientific">Persicobacter diffluens</name>
    <dbReference type="NCBI Taxonomy" id="981"/>
    <lineage>
        <taxon>Bacteria</taxon>
        <taxon>Pseudomonadati</taxon>
        <taxon>Bacteroidota</taxon>
        <taxon>Cytophagia</taxon>
        <taxon>Cytophagales</taxon>
        <taxon>Persicobacteraceae</taxon>
        <taxon>Persicobacter</taxon>
    </lineage>
</organism>
<reference evidence="2 3" key="1">
    <citation type="submission" date="2021-12" db="EMBL/GenBank/DDBJ databases">
        <title>Genome sequencing of bacteria with rrn-lacking chromosome and rrn-plasmid.</title>
        <authorList>
            <person name="Anda M."/>
            <person name="Iwasaki W."/>
        </authorList>
    </citation>
    <scope>NUCLEOTIDE SEQUENCE [LARGE SCALE GENOMIC DNA]</scope>
    <source>
        <strain evidence="2 3">NBRC 15940</strain>
    </source>
</reference>
<keyword evidence="1" id="KW-0175">Coiled coil</keyword>
<dbReference type="AlphaFoldDB" id="A0AAN4W3N4"/>
<comment type="caution">
    <text evidence="2">The sequence shown here is derived from an EMBL/GenBank/DDBJ whole genome shotgun (WGS) entry which is preliminary data.</text>
</comment>
<accession>A0AAN4W3N4</accession>
<name>A0AAN4W3N4_9BACT</name>
<evidence type="ECO:0000313" key="3">
    <source>
        <dbReference type="Proteomes" id="UP001310022"/>
    </source>
</evidence>
<dbReference type="Proteomes" id="UP001310022">
    <property type="component" value="Unassembled WGS sequence"/>
</dbReference>
<sequence>MFVRKNPVMEETINIISRSLRQQGFNNQLTERTIQEILTEGGRIKQPQELNTEIRVEIENLENEAQNAFKTAFEGDHKQLILFAHFVAAFLQEKDKGIIRTGHELWKVINRRQFSDDQLTQLLREVDPATNHHFGLGQQFDQLIKENEQLSKAGGQAKVIDLHPEIEKRLPGNFSTQLTRDFSENEVKSLHAIIGIFNQAKEREAMTYIREYDEWTLEFEMSQYYEFFGLPKKEEKDGYARFDTRGQNRARTGLVELSNRKFIIPEEYNQGDVHVKKLKIRSLIDIKEISEHTKHQGKAYQAIAKTKHIKISIDGIFLKDFEQNFFRLPIDLNKQIAQTLGVKRVSSAVQFFIINLYALAEQSSSGIVEQTFESLIETMRLEKAYQQRRKKRVQERIDQAIACAIDLGVITKYERAKVISSELDIFRFYLSPELMN</sequence>
<evidence type="ECO:0000256" key="1">
    <source>
        <dbReference type="SAM" id="Coils"/>
    </source>
</evidence>
<gene>
    <name evidence="2" type="ORF">PEDI_56130</name>
</gene>
<feature type="coiled-coil region" evidence="1">
    <location>
        <begin position="44"/>
        <end position="71"/>
    </location>
</feature>
<evidence type="ECO:0000313" key="2">
    <source>
        <dbReference type="EMBL" id="GJM65061.1"/>
    </source>
</evidence>
<dbReference type="EMBL" id="BQKE01000012">
    <property type="protein sequence ID" value="GJM65061.1"/>
    <property type="molecule type" value="Genomic_DNA"/>
</dbReference>
<proteinExistence type="predicted"/>